<gene>
    <name evidence="1" type="ORF">O181_107062</name>
</gene>
<protein>
    <submittedName>
        <fullName evidence="1">Uncharacterized protein</fullName>
    </submittedName>
</protein>
<proteinExistence type="predicted"/>
<dbReference type="AlphaFoldDB" id="A0A9Q3JT90"/>
<evidence type="ECO:0000313" key="1">
    <source>
        <dbReference type="EMBL" id="MBW0567347.1"/>
    </source>
</evidence>
<reference evidence="1" key="1">
    <citation type="submission" date="2021-03" db="EMBL/GenBank/DDBJ databases">
        <title>Draft genome sequence of rust myrtle Austropuccinia psidii MF-1, a brazilian biotype.</title>
        <authorList>
            <person name="Quecine M.C."/>
            <person name="Pachon D.M.R."/>
            <person name="Bonatelli M.L."/>
            <person name="Correr F.H."/>
            <person name="Franceschini L.M."/>
            <person name="Leite T.F."/>
            <person name="Margarido G.R.A."/>
            <person name="Almeida C.A."/>
            <person name="Ferrarezi J.A."/>
            <person name="Labate C.A."/>
        </authorList>
    </citation>
    <scope>NUCLEOTIDE SEQUENCE</scope>
    <source>
        <strain evidence="1">MF-1</strain>
    </source>
</reference>
<keyword evidence="2" id="KW-1185">Reference proteome</keyword>
<dbReference type="EMBL" id="AVOT02080687">
    <property type="protein sequence ID" value="MBW0567347.1"/>
    <property type="molecule type" value="Genomic_DNA"/>
</dbReference>
<sequence>MAHVRWHATIRLSRIPTRHTQNLTPVQGRDNSNNCLRQGSLVTAPTLPYAGAGSQQFKKLLTPGQDSDNSNANPYTCTGFQCFTRKILTLVQVPNISDHSFCLGSLPTILKMPYTTKINIV</sequence>
<organism evidence="1 2">
    <name type="scientific">Austropuccinia psidii MF-1</name>
    <dbReference type="NCBI Taxonomy" id="1389203"/>
    <lineage>
        <taxon>Eukaryota</taxon>
        <taxon>Fungi</taxon>
        <taxon>Dikarya</taxon>
        <taxon>Basidiomycota</taxon>
        <taxon>Pucciniomycotina</taxon>
        <taxon>Pucciniomycetes</taxon>
        <taxon>Pucciniales</taxon>
        <taxon>Sphaerophragmiaceae</taxon>
        <taxon>Austropuccinia</taxon>
    </lineage>
</organism>
<evidence type="ECO:0000313" key="2">
    <source>
        <dbReference type="Proteomes" id="UP000765509"/>
    </source>
</evidence>
<dbReference type="Proteomes" id="UP000765509">
    <property type="component" value="Unassembled WGS sequence"/>
</dbReference>
<comment type="caution">
    <text evidence="1">The sequence shown here is derived from an EMBL/GenBank/DDBJ whole genome shotgun (WGS) entry which is preliminary data.</text>
</comment>
<name>A0A9Q3JT90_9BASI</name>
<accession>A0A9Q3JT90</accession>